<proteinExistence type="inferred from homology"/>
<dbReference type="GO" id="GO:0043130">
    <property type="term" value="F:ubiquitin binding"/>
    <property type="evidence" value="ECO:0007669"/>
    <property type="project" value="InterPro"/>
</dbReference>
<evidence type="ECO:0000256" key="2">
    <source>
        <dbReference type="SAM" id="MobiDB-lite"/>
    </source>
</evidence>
<feature type="transmembrane region" description="Helical" evidence="3">
    <location>
        <begin position="723"/>
        <end position="745"/>
    </location>
</feature>
<feature type="region of interest" description="Disordered" evidence="2">
    <location>
        <begin position="165"/>
        <end position="193"/>
    </location>
</feature>
<dbReference type="SUPFAM" id="SSF52129">
    <property type="entry name" value="Caspase-like"/>
    <property type="match status" value="1"/>
</dbReference>
<dbReference type="PROSITE" id="PS51140">
    <property type="entry name" value="CUE"/>
    <property type="match status" value="1"/>
</dbReference>
<dbReference type="InterPro" id="IPR009060">
    <property type="entry name" value="UBA-like_sf"/>
</dbReference>
<feature type="region of interest" description="Disordered" evidence="2">
    <location>
        <begin position="379"/>
        <end position="419"/>
    </location>
</feature>
<dbReference type="InterPro" id="IPR003892">
    <property type="entry name" value="CUE"/>
</dbReference>
<keyword evidence="6" id="KW-1185">Reference proteome</keyword>
<feature type="domain" description="CUE" evidence="4">
    <location>
        <begin position="300"/>
        <end position="343"/>
    </location>
</feature>
<reference evidence="5" key="1">
    <citation type="submission" date="2013-10" db="EMBL/GenBank/DDBJ databases">
        <title>Genomic analysis of the causative agents of coccidiosis in chickens.</title>
        <authorList>
            <person name="Reid A.J."/>
            <person name="Blake D."/>
            <person name="Billington K."/>
            <person name="Browne H."/>
            <person name="Dunn M."/>
            <person name="Hung S."/>
            <person name="Kawahara F."/>
            <person name="Miranda-Saavedra D."/>
            <person name="Mourier T."/>
            <person name="Nagra H."/>
            <person name="Otto T.D."/>
            <person name="Rawlings N."/>
            <person name="Sanchez A."/>
            <person name="Sanders M."/>
            <person name="Subramaniam C."/>
            <person name="Tay Y."/>
            <person name="Dear P."/>
            <person name="Doerig C."/>
            <person name="Gruber A."/>
            <person name="Parkinson J."/>
            <person name="Shirley M."/>
            <person name="Wan K.L."/>
            <person name="Berriman M."/>
            <person name="Tomley F."/>
            <person name="Pain A."/>
        </authorList>
    </citation>
    <scope>NUCLEOTIDE SEQUENCE [LARGE SCALE GENOMIC DNA]</scope>
    <source>
        <strain evidence="5">Weybridge</strain>
    </source>
</reference>
<organism evidence="5 6">
    <name type="scientific">Eimeria maxima</name>
    <name type="common">Coccidian parasite</name>
    <dbReference type="NCBI Taxonomy" id="5804"/>
    <lineage>
        <taxon>Eukaryota</taxon>
        <taxon>Sar</taxon>
        <taxon>Alveolata</taxon>
        <taxon>Apicomplexa</taxon>
        <taxon>Conoidasida</taxon>
        <taxon>Coccidia</taxon>
        <taxon>Eucoccidiorida</taxon>
        <taxon>Eimeriorina</taxon>
        <taxon>Eimeriidae</taxon>
        <taxon>Eimeria</taxon>
    </lineage>
</organism>
<protein>
    <submittedName>
        <fullName evidence="5">Metacaspase 1, putative</fullName>
    </submittedName>
</protein>
<dbReference type="RefSeq" id="XP_013334566.1">
    <property type="nucleotide sequence ID" value="XM_013479112.1"/>
</dbReference>
<dbReference type="GeneID" id="25335222"/>
<dbReference type="PANTHER" id="PTHR48104">
    <property type="entry name" value="METACASPASE-4"/>
    <property type="match status" value="1"/>
</dbReference>
<keyword evidence="3" id="KW-0472">Membrane</keyword>
<evidence type="ECO:0000256" key="3">
    <source>
        <dbReference type="SAM" id="Phobius"/>
    </source>
</evidence>
<accession>U6M4B0</accession>
<dbReference type="EMBL" id="HG719416">
    <property type="protein sequence ID" value="CDJ57918.1"/>
    <property type="molecule type" value="Genomic_DNA"/>
</dbReference>
<dbReference type="GO" id="GO:0004197">
    <property type="term" value="F:cysteine-type endopeptidase activity"/>
    <property type="evidence" value="ECO:0007669"/>
    <property type="project" value="InterPro"/>
</dbReference>
<feature type="compositionally biased region" description="Low complexity" evidence="2">
    <location>
        <begin position="395"/>
        <end position="419"/>
    </location>
</feature>
<dbReference type="InterPro" id="IPR050452">
    <property type="entry name" value="Metacaspase"/>
</dbReference>
<reference evidence="5" key="2">
    <citation type="submission" date="2013-10" db="EMBL/GenBank/DDBJ databases">
        <authorList>
            <person name="Aslett M."/>
        </authorList>
    </citation>
    <scope>NUCLEOTIDE SEQUENCE [LARGE SCALE GENOMIC DNA]</scope>
    <source>
        <strain evidence="5">Weybridge</strain>
    </source>
</reference>
<dbReference type="GO" id="GO:0006508">
    <property type="term" value="P:proteolysis"/>
    <property type="evidence" value="ECO:0007669"/>
    <property type="project" value="InterPro"/>
</dbReference>
<dbReference type="PANTHER" id="PTHR48104:SF30">
    <property type="entry name" value="METACASPASE-1"/>
    <property type="match status" value="1"/>
</dbReference>
<sequence length="751" mass="83838">MDGPLRLRLDIVGIWGVSAAQTLYVKFLWRGDKQKSPPLRPSPHLQPQQHHQPQAEFLLPYDAATDGSRLVLRLWRSSLLKKKENPQELTVPLQALGAAASLQLRLQLRRFDVAAHQQQLQQQLQQQQQIQWQRQEQQRHEQQLALQDMQQQQHGGYPFVTQHMQQQMVQQQHPQPYCPQQHPQPYCPQQQQQPYYPQQQQHCAYLPPQPVMQQHQPYYMQQQQPYYAPPQQQPQYVQQQSTYVPPSQYQQQQQPQQPQQPRGTDHQLPQLLLHEQYYVEGQQQQVSSSSNNNNWNAASQVEADVAYIRSVLSSATEEQIKDALTQSNGDREKAVDLLLRQAVDAAAASHPLEVQQQQQEAASGAAAAAAASPAAAAPPYTAAIPPPQLHAFPYPQGEPMGPLPPQQQQHHQQQEHQQALLPASALHQPSYFPPHPGRRKALLIGINYFGTEAELRGCVNDAKRMQQLLRGLYGFGSGPTEMVLMTDEATDPLYRPTKQNMLAAMQWLTAGCQPGDSLFFHFSGHGSQQADSTGLEADGFDETILPLDFRHAGEIVDDELHALLVQPLPSACRLTAVIDACHSGSCLDLPFIWRQQSCCWEEETNPFYVLGDAQLFSSCTDSQTAADLRGDGLHTAAGGAMTTAFVSVLTQMPFSHSYPSLMEALTASMKQRGLSQRPQLSSSQRFEFNRPFSLTTPIPNSNKYLGRRVRKVRRPEASRQSGAAAAAAGGVLAATGGIAAGLLLAELLDRK</sequence>
<keyword evidence="3" id="KW-0812">Transmembrane</keyword>
<evidence type="ECO:0000313" key="5">
    <source>
        <dbReference type="EMBL" id="CDJ57918.1"/>
    </source>
</evidence>
<dbReference type="CDD" id="cd14279">
    <property type="entry name" value="CUE"/>
    <property type="match status" value="1"/>
</dbReference>
<dbReference type="SUPFAM" id="SSF46934">
    <property type="entry name" value="UBA-like"/>
    <property type="match status" value="1"/>
</dbReference>
<dbReference type="Proteomes" id="UP000030763">
    <property type="component" value="Unassembled WGS sequence"/>
</dbReference>
<keyword evidence="3" id="KW-1133">Transmembrane helix</keyword>
<dbReference type="VEuPathDB" id="ToxoDB:EMWEY_00012360"/>
<feature type="compositionally biased region" description="Low complexity" evidence="2">
    <location>
        <begin position="233"/>
        <end position="261"/>
    </location>
</feature>
<dbReference type="OMA" id="CYVKFRW"/>
<dbReference type="Gene3D" id="3.40.50.12660">
    <property type="match status" value="1"/>
</dbReference>
<dbReference type="OrthoDB" id="348364at2759"/>
<dbReference type="InterPro" id="IPR029030">
    <property type="entry name" value="Caspase-like_dom_sf"/>
</dbReference>
<dbReference type="InterPro" id="IPR011600">
    <property type="entry name" value="Pept_C14_caspase"/>
</dbReference>
<evidence type="ECO:0000259" key="4">
    <source>
        <dbReference type="PROSITE" id="PS51140"/>
    </source>
</evidence>
<dbReference type="Pfam" id="PF00656">
    <property type="entry name" value="Peptidase_C14"/>
    <property type="match status" value="1"/>
</dbReference>
<comment type="similarity">
    <text evidence="1">Belongs to the peptidase C14B family.</text>
</comment>
<dbReference type="AlphaFoldDB" id="U6M4B0"/>
<name>U6M4B0_EIMMA</name>
<feature type="region of interest" description="Disordered" evidence="2">
    <location>
        <begin position="227"/>
        <end position="265"/>
    </location>
</feature>
<gene>
    <name evidence="5" type="ORF">EMWEY_00012360</name>
</gene>
<evidence type="ECO:0000313" key="6">
    <source>
        <dbReference type="Proteomes" id="UP000030763"/>
    </source>
</evidence>
<evidence type="ECO:0000256" key="1">
    <source>
        <dbReference type="ARBA" id="ARBA00009005"/>
    </source>
</evidence>
<dbReference type="GO" id="GO:0005737">
    <property type="term" value="C:cytoplasm"/>
    <property type="evidence" value="ECO:0007669"/>
    <property type="project" value="TreeGrafter"/>
</dbReference>